<dbReference type="PANTHER" id="PTHR11941:SF54">
    <property type="entry name" value="ENOYL-COA HYDRATASE, MITOCHONDRIAL"/>
    <property type="match status" value="1"/>
</dbReference>
<comment type="catalytic activity">
    <reaction evidence="4">
        <text>a (3S)-3-hydroxyacyl-CoA = a (2E)-enoyl-CoA + H2O</text>
        <dbReference type="Rhea" id="RHEA:16105"/>
        <dbReference type="ChEBI" id="CHEBI:15377"/>
        <dbReference type="ChEBI" id="CHEBI:57318"/>
        <dbReference type="ChEBI" id="CHEBI:58856"/>
        <dbReference type="EC" id="4.2.1.17"/>
    </reaction>
</comment>
<dbReference type="InterPro" id="IPR001753">
    <property type="entry name" value="Enoyl-CoA_hydra/iso"/>
</dbReference>
<dbReference type="GO" id="GO:0006635">
    <property type="term" value="P:fatty acid beta-oxidation"/>
    <property type="evidence" value="ECO:0007669"/>
    <property type="project" value="TreeGrafter"/>
</dbReference>
<comment type="similarity">
    <text evidence="2 6">Belongs to the enoyl-CoA hydratase/isomerase family.</text>
</comment>
<comment type="catalytic activity">
    <reaction evidence="5">
        <text>a 4-saturated-(3S)-3-hydroxyacyl-CoA = a (3E)-enoyl-CoA + H2O</text>
        <dbReference type="Rhea" id="RHEA:20724"/>
        <dbReference type="ChEBI" id="CHEBI:15377"/>
        <dbReference type="ChEBI" id="CHEBI:58521"/>
        <dbReference type="ChEBI" id="CHEBI:137480"/>
        <dbReference type="EC" id="4.2.1.17"/>
    </reaction>
</comment>
<name>A0A1B1KEF5_RHOOP</name>
<dbReference type="InterPro" id="IPR018376">
    <property type="entry name" value="Enoyl-CoA_hyd/isom_CS"/>
</dbReference>
<evidence type="ECO:0000256" key="2">
    <source>
        <dbReference type="ARBA" id="ARBA00005254"/>
    </source>
</evidence>
<proteinExistence type="inferred from homology"/>
<evidence type="ECO:0000256" key="1">
    <source>
        <dbReference type="ARBA" id="ARBA00002994"/>
    </source>
</evidence>
<evidence type="ECO:0000256" key="5">
    <source>
        <dbReference type="ARBA" id="ARBA00023717"/>
    </source>
</evidence>
<dbReference type="EMBL" id="CP009111">
    <property type="protein sequence ID" value="ANS31003.1"/>
    <property type="molecule type" value="Genomic_DNA"/>
</dbReference>
<reference evidence="7 8" key="1">
    <citation type="submission" date="2014-07" db="EMBL/GenBank/DDBJ databases">
        <authorList>
            <person name="Zhang J.E."/>
            <person name="Yang H."/>
            <person name="Guo J."/>
            <person name="Deng Z."/>
            <person name="Luo H."/>
            <person name="Luo M."/>
            <person name="Zhao B."/>
        </authorList>
    </citation>
    <scope>NUCLEOTIDE SEQUENCE [LARGE SCALE GENOMIC DNA]</scope>
    <source>
        <strain evidence="7 8">1CP</strain>
    </source>
</reference>
<accession>A0A1B1KEF5</accession>
<keyword evidence="3" id="KW-0276">Fatty acid metabolism</keyword>
<gene>
    <name evidence="7" type="ORF">R1CP_31895</name>
</gene>
<keyword evidence="7" id="KW-0413">Isomerase</keyword>
<evidence type="ECO:0000313" key="7">
    <source>
        <dbReference type="EMBL" id="ANS31003.1"/>
    </source>
</evidence>
<dbReference type="SUPFAM" id="SSF52096">
    <property type="entry name" value="ClpP/crotonase"/>
    <property type="match status" value="1"/>
</dbReference>
<organism evidence="7 8">
    <name type="scientific">Rhodococcus opacus</name>
    <name type="common">Nocardia opaca</name>
    <dbReference type="NCBI Taxonomy" id="37919"/>
    <lineage>
        <taxon>Bacteria</taxon>
        <taxon>Bacillati</taxon>
        <taxon>Actinomycetota</taxon>
        <taxon>Actinomycetes</taxon>
        <taxon>Mycobacteriales</taxon>
        <taxon>Nocardiaceae</taxon>
        <taxon>Rhodococcus</taxon>
    </lineage>
</organism>
<dbReference type="PATRIC" id="fig|37919.13.peg.6669"/>
<comment type="function">
    <text evidence="1">Could possibly oxidize fatty acids using specific components.</text>
</comment>
<evidence type="ECO:0000313" key="8">
    <source>
        <dbReference type="Proteomes" id="UP000186108"/>
    </source>
</evidence>
<dbReference type="Proteomes" id="UP000186108">
    <property type="component" value="Chromosome"/>
</dbReference>
<dbReference type="PANTHER" id="PTHR11941">
    <property type="entry name" value="ENOYL-COA HYDRATASE-RELATED"/>
    <property type="match status" value="1"/>
</dbReference>
<sequence length="274" mass="29253">MPAESTGTSQKDWEMTEFDKIRIERHDDGVRVLVLDDPEKRNAIGPDMRLELLEAAEQLSTDTETRCLVVTGSGTSFCAGADLMAIFGVNGATPSSMRARQLSYYESFLWLRELPYPTVSAVNGHAIGAGLNLALACDITIAGPNARFGATFAKLGLHPGGGCTYFLTERLGRGRALRTVLRGRTLDGAQAHDEGLADVYADDPLGEALTLAHSVADLQPSLARDMKQAVNLAAENSFDVTVGFESWAQAASAYNPGVQDAIRAAGRTTSSRSS</sequence>
<evidence type="ECO:0000256" key="3">
    <source>
        <dbReference type="ARBA" id="ARBA00022832"/>
    </source>
</evidence>
<evidence type="ECO:0000256" key="6">
    <source>
        <dbReference type="RuleBase" id="RU003707"/>
    </source>
</evidence>
<dbReference type="RefSeq" id="WP_005256891.1">
    <property type="nucleotide sequence ID" value="NZ_CAJUXZ010000001.1"/>
</dbReference>
<dbReference type="GO" id="GO:0004300">
    <property type="term" value="F:enoyl-CoA hydratase activity"/>
    <property type="evidence" value="ECO:0007669"/>
    <property type="project" value="UniProtKB-EC"/>
</dbReference>
<dbReference type="GO" id="GO:0016853">
    <property type="term" value="F:isomerase activity"/>
    <property type="evidence" value="ECO:0007669"/>
    <property type="project" value="UniProtKB-KW"/>
</dbReference>
<dbReference type="Gene3D" id="3.90.226.10">
    <property type="entry name" value="2-enoyl-CoA Hydratase, Chain A, domain 1"/>
    <property type="match status" value="1"/>
</dbReference>
<dbReference type="PROSITE" id="PS00166">
    <property type="entry name" value="ENOYL_COA_HYDRATASE"/>
    <property type="match status" value="1"/>
</dbReference>
<dbReference type="AlphaFoldDB" id="A0A1B1KEF5"/>
<evidence type="ECO:0000256" key="4">
    <source>
        <dbReference type="ARBA" id="ARBA00023709"/>
    </source>
</evidence>
<protein>
    <submittedName>
        <fullName evidence="7">Enoyl-CoA hydratase/isomerase family protein</fullName>
    </submittedName>
</protein>
<dbReference type="CDD" id="cd06558">
    <property type="entry name" value="crotonase-like"/>
    <property type="match status" value="1"/>
</dbReference>
<dbReference type="Pfam" id="PF00378">
    <property type="entry name" value="ECH_1"/>
    <property type="match status" value="1"/>
</dbReference>
<keyword evidence="3" id="KW-0443">Lipid metabolism</keyword>
<dbReference type="InterPro" id="IPR029045">
    <property type="entry name" value="ClpP/crotonase-like_dom_sf"/>
</dbReference>